<keyword evidence="2" id="KW-1185">Reference proteome</keyword>
<dbReference type="AlphaFoldDB" id="A0A067TS52"/>
<dbReference type="EMBL" id="KL142367">
    <property type="protein sequence ID" value="KDR85152.1"/>
    <property type="molecule type" value="Genomic_DNA"/>
</dbReference>
<dbReference type="HOGENOM" id="CLU_078271_0_0_1"/>
<gene>
    <name evidence="1" type="ORF">GALMADRAFT_233808</name>
</gene>
<protein>
    <submittedName>
        <fullName evidence="1">Uncharacterized protein</fullName>
    </submittedName>
</protein>
<dbReference type="OrthoDB" id="3365310at2759"/>
<organism evidence="1 2">
    <name type="scientific">Galerina marginata (strain CBS 339.88)</name>
    <dbReference type="NCBI Taxonomy" id="685588"/>
    <lineage>
        <taxon>Eukaryota</taxon>
        <taxon>Fungi</taxon>
        <taxon>Dikarya</taxon>
        <taxon>Basidiomycota</taxon>
        <taxon>Agaricomycotina</taxon>
        <taxon>Agaricomycetes</taxon>
        <taxon>Agaricomycetidae</taxon>
        <taxon>Agaricales</taxon>
        <taxon>Agaricineae</taxon>
        <taxon>Strophariaceae</taxon>
        <taxon>Galerina</taxon>
    </lineage>
</organism>
<dbReference type="Gene3D" id="3.40.50.1820">
    <property type="entry name" value="alpha/beta hydrolase"/>
    <property type="match status" value="1"/>
</dbReference>
<dbReference type="InterPro" id="IPR029058">
    <property type="entry name" value="AB_hydrolase_fold"/>
</dbReference>
<proteinExistence type="predicted"/>
<evidence type="ECO:0000313" key="1">
    <source>
        <dbReference type="EMBL" id="KDR85152.1"/>
    </source>
</evidence>
<evidence type="ECO:0000313" key="2">
    <source>
        <dbReference type="Proteomes" id="UP000027222"/>
    </source>
</evidence>
<dbReference type="Proteomes" id="UP000027222">
    <property type="component" value="Unassembled WGS sequence"/>
</dbReference>
<name>A0A067TS52_GALM3</name>
<reference evidence="2" key="1">
    <citation type="journal article" date="2014" name="Proc. Natl. Acad. Sci. U.S.A.">
        <title>Extensive sampling of basidiomycete genomes demonstrates inadequacy of the white-rot/brown-rot paradigm for wood decay fungi.</title>
        <authorList>
            <person name="Riley R."/>
            <person name="Salamov A.A."/>
            <person name="Brown D.W."/>
            <person name="Nagy L.G."/>
            <person name="Floudas D."/>
            <person name="Held B.W."/>
            <person name="Levasseur A."/>
            <person name="Lombard V."/>
            <person name="Morin E."/>
            <person name="Otillar R."/>
            <person name="Lindquist E.A."/>
            <person name="Sun H."/>
            <person name="LaButti K.M."/>
            <person name="Schmutz J."/>
            <person name="Jabbour D."/>
            <person name="Luo H."/>
            <person name="Baker S.E."/>
            <person name="Pisabarro A.G."/>
            <person name="Walton J.D."/>
            <person name="Blanchette R.A."/>
            <person name="Henrissat B."/>
            <person name="Martin F."/>
            <person name="Cullen D."/>
            <person name="Hibbett D.S."/>
            <person name="Grigoriev I.V."/>
        </authorList>
    </citation>
    <scope>NUCLEOTIDE SEQUENCE [LARGE SCALE GENOMIC DNA]</scope>
    <source>
        <strain evidence="2">CBS 339.88</strain>
    </source>
</reference>
<accession>A0A067TS52</accession>
<sequence length="158" mass="17511">MMSSILALKGFTCIQSDLKIPKSSMEDSEKMMEDYEAELLSTIRLAAIPFPPVIVARQAACLIAQTYISSNPASGLVLISPPISNAALKGTQLPTDLDEFNYEPRFPIVVIGTPEEITRLREGNRICQSENVEVISVKDLNEQQTLMKIDQWLDKLGI</sequence>